<keyword evidence="2" id="KW-0328">Glycosyltransferase</keyword>
<dbReference type="Proteomes" id="UP001595897">
    <property type="component" value="Unassembled WGS sequence"/>
</dbReference>
<feature type="domain" description="Glycosyltransferase 2-like" evidence="1">
    <location>
        <begin position="279"/>
        <end position="383"/>
    </location>
</feature>
<reference evidence="3" key="1">
    <citation type="journal article" date="2019" name="Int. J. Syst. Evol. Microbiol.">
        <title>The Global Catalogue of Microorganisms (GCM) 10K type strain sequencing project: providing services to taxonomists for standard genome sequencing and annotation.</title>
        <authorList>
            <consortium name="The Broad Institute Genomics Platform"/>
            <consortium name="The Broad Institute Genome Sequencing Center for Infectious Disease"/>
            <person name="Wu L."/>
            <person name="Ma J."/>
        </authorList>
    </citation>
    <scope>NUCLEOTIDE SEQUENCE [LARGE SCALE GENOMIC DNA]</scope>
    <source>
        <strain evidence="3">KACC 12507</strain>
    </source>
</reference>
<dbReference type="PANTHER" id="PTHR43179">
    <property type="entry name" value="RHAMNOSYLTRANSFERASE WBBL"/>
    <property type="match status" value="1"/>
</dbReference>
<evidence type="ECO:0000313" key="3">
    <source>
        <dbReference type="Proteomes" id="UP001595897"/>
    </source>
</evidence>
<dbReference type="EC" id="2.4.-.-" evidence="2"/>
<keyword evidence="2" id="KW-0808">Transferase</keyword>
<protein>
    <submittedName>
        <fullName evidence="2">Glycosyltransferase</fullName>
        <ecNumber evidence="2">2.4.-.-</ecNumber>
    </submittedName>
</protein>
<dbReference type="Pfam" id="PF13692">
    <property type="entry name" value="Glyco_trans_1_4"/>
    <property type="match status" value="1"/>
</dbReference>
<dbReference type="Gene3D" id="3.90.550.10">
    <property type="entry name" value="Spore Coat Polysaccharide Biosynthesis Protein SpsA, Chain A"/>
    <property type="match status" value="1"/>
</dbReference>
<dbReference type="GO" id="GO:0016757">
    <property type="term" value="F:glycosyltransferase activity"/>
    <property type="evidence" value="ECO:0007669"/>
    <property type="project" value="UniProtKB-KW"/>
</dbReference>
<dbReference type="SUPFAM" id="SSF53756">
    <property type="entry name" value="UDP-Glycosyltransferase/glycogen phosphorylase"/>
    <property type="match status" value="1"/>
</dbReference>
<dbReference type="EMBL" id="JBHSGU010000005">
    <property type="protein sequence ID" value="MFC4701036.1"/>
    <property type="molecule type" value="Genomic_DNA"/>
</dbReference>
<sequence>MTPSQQPQRSFHGFIEQARAGVLYGWAAAREDDQALSIIVLADGVKIGEGLANVYREDLKTNGIHQGRHSFKITLDIDPAIAMDAALVLIEGHSLSPITTNQFRLQYRPLSFRARFSGITKGYLYAELDGGAAEDLSRFSLLIDETQQVAASANIPASNNTIRFLLPNHLADKHHHLFQLISKGTPLALATATYIVDPIVTAWENLKHSYNEPGFLGLARSADARYESLKYQTDAATASQDYSYFPNIVRAHDVLCQSYQARSDFPKLSLVAQASPLVSVIVVASGDFARTYHCIASLILAFNKTPFEVILADNACEDKTAQAESYIEGLVVSRQKQRVSYAALCNQAASLACGQYLIFVDDSAEVSSYWIDELIAPMQSNANIGLTGPKVTNAKGQLAAAGNIVWANGEVDKVGQGDNPLAPEYNYNRYVDALGPQVLCIRKTLWEQLRGFGEAEACSSLELSAVELSLKAKAAGFNTYYSPFSQVLLWNGETLQEQSAVEPLRVAHKWLEMLENNGSAKNRNVALQKDREVSSRVLIIDYISPDTSRDAGSYAMLQEMKLMQAMGAKLTFLPENMAHFGKLTSKLQRMGVEAIYAPMYMSVGEFLQKRLAEFDAVYILRYYVAEKYIDYIQAKSRAKVLFNNADLHFLREMRLAENKPNDAALMEKAIQTRAAELEVCKKADAVLCYNPIEHEVIASFIGGREKMYITPWVLEPKAQFTSFTERSGISFLGSFTHNANLEALEYLCNSIMPALYKARPDIILYVYGSKMPANMKQLECDNIKMLGFVESLDSVFLEHKVFIAPLLSGAGIKGKVLEAMSYKLPTVLTDVAAEGTGLVNEQSCLLANSVELWVEQIIRLYDDEMLWNKLATQAGKLVEERYSFEHGLEAMKGIFDGVLV</sequence>
<dbReference type="RefSeq" id="WP_382409120.1">
    <property type="nucleotide sequence ID" value="NZ_JBHSGU010000005.1"/>
</dbReference>
<name>A0ABV9LWX3_9ALTE</name>
<gene>
    <name evidence="2" type="ORF">ACFO4O_12760</name>
</gene>
<dbReference type="Gene3D" id="3.40.50.2000">
    <property type="entry name" value="Glycogen Phosphorylase B"/>
    <property type="match status" value="1"/>
</dbReference>
<organism evidence="2 3">
    <name type="scientific">Glaciecola siphonariae</name>
    <dbReference type="NCBI Taxonomy" id="521012"/>
    <lineage>
        <taxon>Bacteria</taxon>
        <taxon>Pseudomonadati</taxon>
        <taxon>Pseudomonadota</taxon>
        <taxon>Gammaproteobacteria</taxon>
        <taxon>Alteromonadales</taxon>
        <taxon>Alteromonadaceae</taxon>
        <taxon>Glaciecola</taxon>
    </lineage>
</organism>
<dbReference type="SUPFAM" id="SSF53448">
    <property type="entry name" value="Nucleotide-diphospho-sugar transferases"/>
    <property type="match status" value="1"/>
</dbReference>
<accession>A0ABV9LWX3</accession>
<keyword evidence="3" id="KW-1185">Reference proteome</keyword>
<dbReference type="PANTHER" id="PTHR43179:SF7">
    <property type="entry name" value="RHAMNOSYLTRANSFERASE WBBL"/>
    <property type="match status" value="1"/>
</dbReference>
<evidence type="ECO:0000313" key="2">
    <source>
        <dbReference type="EMBL" id="MFC4701036.1"/>
    </source>
</evidence>
<dbReference type="InterPro" id="IPR001173">
    <property type="entry name" value="Glyco_trans_2-like"/>
</dbReference>
<dbReference type="InterPro" id="IPR029044">
    <property type="entry name" value="Nucleotide-diphossugar_trans"/>
</dbReference>
<proteinExistence type="predicted"/>
<dbReference type="Pfam" id="PF00535">
    <property type="entry name" value="Glycos_transf_2"/>
    <property type="match status" value="1"/>
</dbReference>
<comment type="caution">
    <text evidence="2">The sequence shown here is derived from an EMBL/GenBank/DDBJ whole genome shotgun (WGS) entry which is preliminary data.</text>
</comment>
<evidence type="ECO:0000259" key="1">
    <source>
        <dbReference type="Pfam" id="PF00535"/>
    </source>
</evidence>